<evidence type="ECO:0000256" key="2">
    <source>
        <dbReference type="SAM" id="Phobius"/>
    </source>
</evidence>
<evidence type="ECO:0000313" key="4">
    <source>
        <dbReference type="Proteomes" id="UP000726737"/>
    </source>
</evidence>
<feature type="transmembrane region" description="Helical" evidence="2">
    <location>
        <begin position="38"/>
        <end position="57"/>
    </location>
</feature>
<dbReference type="Proteomes" id="UP000726737">
    <property type="component" value="Unassembled WGS sequence"/>
</dbReference>
<reference evidence="3" key="1">
    <citation type="journal article" date="2020" name="Fungal Divers.">
        <title>Resolving the Mortierellaceae phylogeny through synthesis of multi-gene phylogenetics and phylogenomics.</title>
        <authorList>
            <person name="Vandepol N."/>
            <person name="Liber J."/>
            <person name="Desiro A."/>
            <person name="Na H."/>
            <person name="Kennedy M."/>
            <person name="Barry K."/>
            <person name="Grigoriev I.V."/>
            <person name="Miller A.N."/>
            <person name="O'Donnell K."/>
            <person name="Stajich J.E."/>
            <person name="Bonito G."/>
        </authorList>
    </citation>
    <scope>NUCLEOTIDE SEQUENCE</scope>
    <source>
        <strain evidence="3">KOD948</strain>
    </source>
</reference>
<dbReference type="OrthoDB" id="2443330at2759"/>
<evidence type="ECO:0000313" key="3">
    <source>
        <dbReference type="EMBL" id="KAG0256612.1"/>
    </source>
</evidence>
<name>A0A9P6PYL0_9FUNG</name>
<gene>
    <name evidence="3" type="ORF">BG011_004430</name>
</gene>
<keyword evidence="2" id="KW-0472">Membrane</keyword>
<evidence type="ECO:0000256" key="1">
    <source>
        <dbReference type="SAM" id="MobiDB-lite"/>
    </source>
</evidence>
<organism evidence="3 4">
    <name type="scientific">Mortierella polycephala</name>
    <dbReference type="NCBI Taxonomy" id="41804"/>
    <lineage>
        <taxon>Eukaryota</taxon>
        <taxon>Fungi</taxon>
        <taxon>Fungi incertae sedis</taxon>
        <taxon>Mucoromycota</taxon>
        <taxon>Mortierellomycotina</taxon>
        <taxon>Mortierellomycetes</taxon>
        <taxon>Mortierellales</taxon>
        <taxon>Mortierellaceae</taxon>
        <taxon>Mortierella</taxon>
    </lineage>
</organism>
<feature type="compositionally biased region" description="Polar residues" evidence="1">
    <location>
        <begin position="308"/>
        <end position="325"/>
    </location>
</feature>
<keyword evidence="2" id="KW-0812">Transmembrane</keyword>
<feature type="region of interest" description="Disordered" evidence="1">
    <location>
        <begin position="299"/>
        <end position="353"/>
    </location>
</feature>
<protein>
    <submittedName>
        <fullName evidence="3">Uncharacterized protein</fullName>
    </submittedName>
</protein>
<accession>A0A9P6PYL0</accession>
<keyword evidence="4" id="KW-1185">Reference proteome</keyword>
<dbReference type="CDD" id="cd12087">
    <property type="entry name" value="TM_EGFR-like"/>
    <property type="match status" value="1"/>
</dbReference>
<proteinExistence type="predicted"/>
<dbReference type="EMBL" id="JAAAJA010000291">
    <property type="protein sequence ID" value="KAG0256612.1"/>
    <property type="molecule type" value="Genomic_DNA"/>
</dbReference>
<feature type="transmembrane region" description="Helical" evidence="2">
    <location>
        <begin position="205"/>
        <end position="227"/>
    </location>
</feature>
<sequence>MRLRSQPPVEPSARTITTTTVAGTSFSRRNMSSSLSPFLSTILVFFLTTIAFAPQLVSADIQCTQFSADTFRVGSTIKFEWSDTLAYPIGAFTLDLYCYENGKHMRTLASLDTSESVSPQPWTVDESLLTTLGECPLNQYQGGYAWTYIDLNTGMPVSGYSKCKTMLLVGPGVVPAPGELEPVDTPPADDPQPGEIEVTDRTKRIIIGVGCAVGVLILAGVVGFYYIRFKNKRAEQELVNKKLREPLQSDPVPGAAAVSSAYSRVDQGDAMELGAVPIAATTQSSSRPETPIAVQHSSLFGDQHHGTRTGSFVNERPTSLLTSSYVPPVDEDEQEIARRKRQQEDEEQQRQMYEQQLLHQQQLQIQQQQQQQQNFGNYPF</sequence>
<dbReference type="AlphaFoldDB" id="A0A9P6PYL0"/>
<keyword evidence="2" id="KW-1133">Transmembrane helix</keyword>
<comment type="caution">
    <text evidence="3">The sequence shown here is derived from an EMBL/GenBank/DDBJ whole genome shotgun (WGS) entry which is preliminary data.</text>
</comment>